<comment type="subcellular location">
    <subcellularLocation>
        <location evidence="1">Membrane</location>
        <topology evidence="1">Single-pass membrane protein</topology>
    </subcellularLocation>
</comment>
<feature type="transmembrane region" description="Helical" evidence="6">
    <location>
        <begin position="6"/>
        <end position="24"/>
    </location>
</feature>
<dbReference type="NCBIfam" id="TIGR01352">
    <property type="entry name" value="tonB_Cterm"/>
    <property type="match status" value="1"/>
</dbReference>
<dbReference type="RefSeq" id="WP_092129452.1">
    <property type="nucleotide sequence ID" value="NZ_FMYU01000012.1"/>
</dbReference>
<dbReference type="PROSITE" id="PS52015">
    <property type="entry name" value="TONB_CTD"/>
    <property type="match status" value="1"/>
</dbReference>
<organism evidence="8 9">
    <name type="scientific">Desulfurella multipotens</name>
    <dbReference type="NCBI Taxonomy" id="79269"/>
    <lineage>
        <taxon>Bacteria</taxon>
        <taxon>Pseudomonadati</taxon>
        <taxon>Campylobacterota</taxon>
        <taxon>Desulfurellia</taxon>
        <taxon>Desulfurellales</taxon>
        <taxon>Desulfurellaceae</taxon>
        <taxon>Desulfurella</taxon>
    </lineage>
</organism>
<accession>A0A1G6QIG9</accession>
<proteinExistence type="predicted"/>
<reference evidence="9" key="1">
    <citation type="submission" date="2016-10" db="EMBL/GenBank/DDBJ databases">
        <authorList>
            <person name="Varghese N."/>
            <person name="Submissions S."/>
        </authorList>
    </citation>
    <scope>NUCLEOTIDE SEQUENCE [LARGE SCALE GENOMIC DNA]</scope>
    <source>
        <strain evidence="9">DSM 8415</strain>
    </source>
</reference>
<keyword evidence="2 6" id="KW-0812">Transmembrane</keyword>
<keyword evidence="5" id="KW-0175">Coiled coil</keyword>
<dbReference type="OrthoDB" id="5519778at2"/>
<dbReference type="InterPro" id="IPR037682">
    <property type="entry name" value="TonB_C"/>
</dbReference>
<dbReference type="AlphaFoldDB" id="A0A1G6QIG9"/>
<keyword evidence="9" id="KW-1185">Reference proteome</keyword>
<evidence type="ECO:0000256" key="6">
    <source>
        <dbReference type="SAM" id="Phobius"/>
    </source>
</evidence>
<keyword evidence="3 6" id="KW-1133">Transmembrane helix</keyword>
<feature type="coiled-coil region" evidence="5">
    <location>
        <begin position="92"/>
        <end position="156"/>
    </location>
</feature>
<dbReference type="SUPFAM" id="SSF74653">
    <property type="entry name" value="TolA/TonB C-terminal domain"/>
    <property type="match status" value="1"/>
</dbReference>
<dbReference type="GO" id="GO:0055085">
    <property type="term" value="P:transmembrane transport"/>
    <property type="evidence" value="ECO:0007669"/>
    <property type="project" value="InterPro"/>
</dbReference>
<evidence type="ECO:0000256" key="1">
    <source>
        <dbReference type="ARBA" id="ARBA00004167"/>
    </source>
</evidence>
<dbReference type="Pfam" id="PF13103">
    <property type="entry name" value="TonB_2"/>
    <property type="match status" value="1"/>
</dbReference>
<evidence type="ECO:0000313" key="8">
    <source>
        <dbReference type="EMBL" id="SDC92270.1"/>
    </source>
</evidence>
<dbReference type="EMBL" id="FMYU01000012">
    <property type="protein sequence ID" value="SDC92270.1"/>
    <property type="molecule type" value="Genomic_DNA"/>
</dbReference>
<evidence type="ECO:0000256" key="4">
    <source>
        <dbReference type="ARBA" id="ARBA00023136"/>
    </source>
</evidence>
<keyword evidence="4 6" id="KW-0472">Membrane</keyword>
<dbReference type="Gene3D" id="3.30.1150.10">
    <property type="match status" value="1"/>
</dbReference>
<dbReference type="GO" id="GO:0016020">
    <property type="term" value="C:membrane"/>
    <property type="evidence" value="ECO:0007669"/>
    <property type="project" value="UniProtKB-SubCell"/>
</dbReference>
<evidence type="ECO:0000256" key="3">
    <source>
        <dbReference type="ARBA" id="ARBA00022989"/>
    </source>
</evidence>
<gene>
    <name evidence="8" type="ORF">SAMN05660835_01585</name>
</gene>
<evidence type="ECO:0000256" key="2">
    <source>
        <dbReference type="ARBA" id="ARBA00022692"/>
    </source>
</evidence>
<sequence>MKLASFLLSLFIHIIIIGLLFLLFKSVPTHTMPTYTVSLLTPGEGRAGHQHTIQPLTTSPKPIPHPATTLPPKINKEIQKTQEQIPPKPQNIEEHKKVIEKPQTELKKVEKEVPKPKVNQKEIQENIQNKIQQLKAKALQEKITQLKEAMLENKIREIAQQLRENSQTQSGVGNIKAQGSGVGNQDKLFSDYLSVVQGIIHSNWFVDQNLLPNNKLVTRVKITIAPNGKIISVSIVKSSGNPYYDRTVITAINNSTLPPVPKKYLNNRNTLDLILNFFIKD</sequence>
<protein>
    <submittedName>
        <fullName evidence="8">Colicin import membrane protein</fullName>
    </submittedName>
</protein>
<evidence type="ECO:0000256" key="5">
    <source>
        <dbReference type="SAM" id="Coils"/>
    </source>
</evidence>
<dbReference type="InterPro" id="IPR006260">
    <property type="entry name" value="TonB/TolA_C"/>
</dbReference>
<evidence type="ECO:0000259" key="7">
    <source>
        <dbReference type="PROSITE" id="PS52015"/>
    </source>
</evidence>
<name>A0A1G6QIG9_9BACT</name>
<dbReference type="Proteomes" id="UP000199411">
    <property type="component" value="Unassembled WGS sequence"/>
</dbReference>
<evidence type="ECO:0000313" key="9">
    <source>
        <dbReference type="Proteomes" id="UP000199411"/>
    </source>
</evidence>
<feature type="domain" description="TonB C-terminal" evidence="7">
    <location>
        <begin position="190"/>
        <end position="281"/>
    </location>
</feature>